<reference evidence="5 6" key="1">
    <citation type="submission" date="2014-02" db="EMBL/GenBank/DDBJ databases">
        <title>Single nucleus genome sequencing reveals high similarity among nuclei of an endomycorrhizal fungus.</title>
        <authorList>
            <person name="Lin K."/>
            <person name="Geurts R."/>
            <person name="Zhang Z."/>
            <person name="Limpens E."/>
            <person name="Saunders D.G."/>
            <person name="Mu D."/>
            <person name="Pang E."/>
            <person name="Cao H."/>
            <person name="Cha H."/>
            <person name="Lin T."/>
            <person name="Zhou Q."/>
            <person name="Shang Y."/>
            <person name="Li Y."/>
            <person name="Ivanov S."/>
            <person name="Sharma T."/>
            <person name="Velzen R.V."/>
            <person name="Ruijter N.D."/>
            <person name="Aanen D.K."/>
            <person name="Win J."/>
            <person name="Kamoun S."/>
            <person name="Bisseling T."/>
            <person name="Huang S."/>
        </authorList>
    </citation>
    <scope>NUCLEOTIDE SEQUENCE [LARGE SCALE GENOMIC DNA]</scope>
    <source>
        <strain evidence="6">DAOM197198w</strain>
    </source>
</reference>
<evidence type="ECO:0000313" key="5">
    <source>
        <dbReference type="EMBL" id="EXX65624.1"/>
    </source>
</evidence>
<keyword evidence="1" id="KW-0862">Zinc</keyword>
<dbReference type="GO" id="GO:0008270">
    <property type="term" value="F:zinc ion binding"/>
    <property type="evidence" value="ECO:0007669"/>
    <property type="project" value="UniProtKB-KW"/>
</dbReference>
<evidence type="ECO:0000256" key="2">
    <source>
        <dbReference type="SAM" id="Coils"/>
    </source>
</evidence>
<dbReference type="InterPro" id="IPR005162">
    <property type="entry name" value="Retrotrans_gag_dom"/>
</dbReference>
<dbReference type="EMBL" id="JEMT01021180">
    <property type="protein sequence ID" value="EXX65624.1"/>
    <property type="molecule type" value="Genomic_DNA"/>
</dbReference>
<accession>A0A015KDW0</accession>
<protein>
    <recommendedName>
        <fullName evidence="4">CCHC-type domain-containing protein</fullName>
    </recommendedName>
</protein>
<dbReference type="Proteomes" id="UP000022910">
    <property type="component" value="Unassembled WGS sequence"/>
</dbReference>
<evidence type="ECO:0000313" key="6">
    <source>
        <dbReference type="Proteomes" id="UP000022910"/>
    </source>
</evidence>
<evidence type="ECO:0000256" key="1">
    <source>
        <dbReference type="PROSITE-ProRule" id="PRU00047"/>
    </source>
</evidence>
<name>A0A015KDW0_RHIIW</name>
<dbReference type="GO" id="GO:0003676">
    <property type="term" value="F:nucleic acid binding"/>
    <property type="evidence" value="ECO:0007669"/>
    <property type="project" value="InterPro"/>
</dbReference>
<evidence type="ECO:0000256" key="3">
    <source>
        <dbReference type="SAM" id="MobiDB-lite"/>
    </source>
</evidence>
<feature type="region of interest" description="Disordered" evidence="3">
    <location>
        <begin position="219"/>
        <end position="252"/>
    </location>
</feature>
<dbReference type="InterPro" id="IPR021109">
    <property type="entry name" value="Peptidase_aspartic_dom_sf"/>
</dbReference>
<dbReference type="PANTHER" id="PTHR33223">
    <property type="entry name" value="CCHC-TYPE DOMAIN-CONTAINING PROTEIN"/>
    <property type="match status" value="1"/>
</dbReference>
<feature type="compositionally biased region" description="Low complexity" evidence="3">
    <location>
        <begin position="763"/>
        <end position="772"/>
    </location>
</feature>
<gene>
    <name evidence="5" type="ORF">RirG_131500</name>
</gene>
<keyword evidence="6" id="KW-1185">Reference proteome</keyword>
<dbReference type="Gene3D" id="4.10.60.10">
    <property type="entry name" value="Zinc finger, CCHC-type"/>
    <property type="match status" value="1"/>
</dbReference>
<evidence type="ECO:0000259" key="4">
    <source>
        <dbReference type="PROSITE" id="PS50158"/>
    </source>
</evidence>
<dbReference type="SMART" id="SM00343">
    <property type="entry name" value="ZnF_C2HC"/>
    <property type="match status" value="2"/>
</dbReference>
<keyword evidence="1" id="KW-0863">Zinc-finger</keyword>
<dbReference type="SUPFAM" id="SSF57756">
    <property type="entry name" value="Retrovirus zinc finger-like domains"/>
    <property type="match status" value="1"/>
</dbReference>
<dbReference type="InterPro" id="IPR036875">
    <property type="entry name" value="Znf_CCHC_sf"/>
</dbReference>
<dbReference type="AlphaFoldDB" id="A0A015KDW0"/>
<keyword evidence="1" id="KW-0479">Metal-binding</keyword>
<feature type="domain" description="CCHC-type" evidence="4">
    <location>
        <begin position="796"/>
        <end position="812"/>
    </location>
</feature>
<dbReference type="Pfam" id="PF00098">
    <property type="entry name" value="zf-CCHC"/>
    <property type="match status" value="1"/>
</dbReference>
<dbReference type="SUPFAM" id="SSF50630">
    <property type="entry name" value="Acid proteases"/>
    <property type="match status" value="1"/>
</dbReference>
<dbReference type="PROSITE" id="PS50158">
    <property type="entry name" value="ZF_CCHC"/>
    <property type="match status" value="1"/>
</dbReference>
<feature type="coiled-coil region" evidence="2">
    <location>
        <begin position="43"/>
        <end position="73"/>
    </location>
</feature>
<feature type="region of interest" description="Disordered" evidence="3">
    <location>
        <begin position="735"/>
        <end position="780"/>
    </location>
</feature>
<sequence>MDEREKELEIREWLEKETVICKRCGNRRFEMDRTDNECGECIKEMQKDEQDELAELKDDLEKLGYEIDVSEIQRIKSFGVNNRIIITKEFVEEYMEMINLEDKELRKEIHKWLNENTTWCERCEIRWMNDMFRLGGTVCRDCEEEDINEIDDRVKRLQKIFEDIGIMIIEEELLRLTSMGYTDGEILDKEFIEIFQENKNESEKELKKKLDKLLKEQAGVIDSEESGEKSDNEESEEDNTDDSEKIGEILSPEEYEIWDGSDEDFEEEESENEIENVINTGGFGLNQNSDSNSSLNFKNSDMESEISDYNLQELFQENIVNMANEVQIRRIMENAMGLAPNALDNALGAGQTLADRIQTAGMGGIVGMPTFSGKENEDINDWIRQFEIAFTVSGRPEGNVGGGVCRQNKANIAITCLRGIALQWYNEEKEKVAVNLVNWCDHNEDRNLKRRLIDRFTRNDVQRRKMLELARIKQGTNESVEEYTRRFRSILRIATRGHALDDLYQVNYFIQGLDAMLGYHVRRSNLTNLNDAVNEAKREEEAKDELLMKTTGLDMKRVGQEKNMEEILKDETNKYKGMNPIAKELQNKEVKSDEWDELIDGMKRLEAHIMQRNETHVMQRNGNDRRPIGNNNVQRNNMNWDRMTCYTCGRKGYTSRVCREGQRRSYGGNNRGSYSRNNQVNYLEEEYYGGGHNVYNMEYNDEYDGYNEGDGYDNYNNNGFDGYEVNNYENEERYDMFPVSPRKSERNKDKVMNDERDRRRNAQWQGQQQKAQENNKRGFTKEQLQKGYETRKNNNRCSNCGQQGHFSKECTNEKVKLNQNIPNVGDFDPFEQFVNSSVPINWGQMMNERPEKEEKSQATRCNIIIEGKMIRALVDTGAGPSVITNELRKELNIPITKKSDVVLTIADGNNIARASNLTRRIG</sequence>
<keyword evidence="2" id="KW-0175">Coiled coil</keyword>
<comment type="caution">
    <text evidence="5">The sequence shown here is derived from an EMBL/GenBank/DDBJ whole genome shotgun (WGS) entry which is preliminary data.</text>
</comment>
<dbReference type="InterPro" id="IPR001878">
    <property type="entry name" value="Znf_CCHC"/>
</dbReference>
<dbReference type="HOGENOM" id="CLU_009853_1_0_1"/>
<organism evidence="5 6">
    <name type="scientific">Rhizophagus irregularis (strain DAOM 197198w)</name>
    <name type="common">Glomus intraradices</name>
    <dbReference type="NCBI Taxonomy" id="1432141"/>
    <lineage>
        <taxon>Eukaryota</taxon>
        <taxon>Fungi</taxon>
        <taxon>Fungi incertae sedis</taxon>
        <taxon>Mucoromycota</taxon>
        <taxon>Glomeromycotina</taxon>
        <taxon>Glomeromycetes</taxon>
        <taxon>Glomerales</taxon>
        <taxon>Glomeraceae</taxon>
        <taxon>Rhizophagus</taxon>
    </lineage>
</organism>
<feature type="compositionally biased region" description="Basic and acidic residues" evidence="3">
    <location>
        <begin position="742"/>
        <end position="760"/>
    </location>
</feature>
<dbReference type="PANTHER" id="PTHR33223:SF6">
    <property type="entry name" value="CCHC-TYPE DOMAIN-CONTAINING PROTEIN"/>
    <property type="match status" value="1"/>
</dbReference>
<proteinExistence type="predicted"/>
<dbReference type="Gene3D" id="2.40.70.10">
    <property type="entry name" value="Acid Proteases"/>
    <property type="match status" value="1"/>
</dbReference>
<dbReference type="Pfam" id="PF13650">
    <property type="entry name" value="Asp_protease_2"/>
    <property type="match status" value="1"/>
</dbReference>
<dbReference type="Pfam" id="PF03732">
    <property type="entry name" value="Retrotrans_gag"/>
    <property type="match status" value="1"/>
</dbReference>